<dbReference type="SUPFAM" id="SSF64484">
    <property type="entry name" value="beta and beta-prime subunits of DNA dependent RNA-polymerase"/>
    <property type="match status" value="1"/>
</dbReference>
<proteinExistence type="predicted"/>
<dbReference type="GO" id="GO:0006351">
    <property type="term" value="P:DNA-templated transcription"/>
    <property type="evidence" value="ECO:0007669"/>
    <property type="project" value="InterPro"/>
</dbReference>
<dbReference type="OrthoDB" id="2157155at2759"/>
<keyword evidence="4" id="KW-1185">Reference proteome</keyword>
<evidence type="ECO:0000256" key="1">
    <source>
        <dbReference type="ARBA" id="ARBA00012418"/>
    </source>
</evidence>
<dbReference type="GO" id="GO:0003899">
    <property type="term" value="F:DNA-directed RNA polymerase activity"/>
    <property type="evidence" value="ECO:0007669"/>
    <property type="project" value="UniProtKB-EC"/>
</dbReference>
<evidence type="ECO:0000259" key="2">
    <source>
        <dbReference type="Pfam" id="PF04998"/>
    </source>
</evidence>
<accession>A0A1Y1VDC6</accession>
<dbReference type="Gene3D" id="6.10.250.2940">
    <property type="match status" value="1"/>
</dbReference>
<reference evidence="3 4" key="1">
    <citation type="submission" date="2016-08" db="EMBL/GenBank/DDBJ databases">
        <title>Genomes of anaerobic fungi encode conserved fungal cellulosomes for biomass hydrolysis.</title>
        <authorList>
            <consortium name="DOE Joint Genome Institute"/>
            <person name="Haitjema C.H."/>
            <person name="Gilmore S.P."/>
            <person name="Henske J.K."/>
            <person name="Solomon K.V."/>
            <person name="De Groot R."/>
            <person name="Kuo A."/>
            <person name="Mondo S.J."/>
            <person name="Salamov A.A."/>
            <person name="Labutti K."/>
            <person name="Zhao Z."/>
            <person name="Chiniquy J."/>
            <person name="Barry K."/>
            <person name="Brewer H.M."/>
            <person name="Purvine S.O."/>
            <person name="Wright A.T."/>
            <person name="Boxma B."/>
            <person name="Van Alen T."/>
            <person name="Hackstein J.H."/>
            <person name="Baker S.E."/>
            <person name="Grigoriev I.V."/>
            <person name="O'Malley M.A."/>
        </authorList>
    </citation>
    <scope>NUCLEOTIDE SEQUENCE [LARGE SCALE GENOMIC DNA]</scope>
    <source>
        <strain evidence="4">finn</strain>
    </source>
</reference>
<dbReference type="GO" id="GO:0003677">
    <property type="term" value="F:DNA binding"/>
    <property type="evidence" value="ECO:0007669"/>
    <property type="project" value="InterPro"/>
</dbReference>
<gene>
    <name evidence="3" type="ORF">BCR36DRAFT_369319</name>
</gene>
<dbReference type="InterPro" id="IPR007081">
    <property type="entry name" value="RNA_pol_Rpb1_5"/>
</dbReference>
<comment type="caution">
    <text evidence="3">The sequence shown here is derived from an EMBL/GenBank/DDBJ whole genome shotgun (WGS) entry which is preliminary data.</text>
</comment>
<name>A0A1Y1VDC6_9FUNG</name>
<reference evidence="3 4" key="2">
    <citation type="submission" date="2016-08" db="EMBL/GenBank/DDBJ databases">
        <title>Pervasive Adenine N6-methylation of Active Genes in Fungi.</title>
        <authorList>
            <consortium name="DOE Joint Genome Institute"/>
            <person name="Mondo S.J."/>
            <person name="Dannebaum R.O."/>
            <person name="Kuo R.C."/>
            <person name="Labutti K."/>
            <person name="Haridas S."/>
            <person name="Kuo A."/>
            <person name="Salamov A."/>
            <person name="Ahrendt S.R."/>
            <person name="Lipzen A."/>
            <person name="Sullivan W."/>
            <person name="Andreopoulos W.B."/>
            <person name="Clum A."/>
            <person name="Lindquist E."/>
            <person name="Daum C."/>
            <person name="Ramamoorthy G.K."/>
            <person name="Gryganskyi A."/>
            <person name="Culley D."/>
            <person name="Magnuson J.K."/>
            <person name="James T.Y."/>
            <person name="O'Malley M.A."/>
            <person name="Stajich J.E."/>
            <person name="Spatafora J.W."/>
            <person name="Visel A."/>
            <person name="Grigoriev I.V."/>
        </authorList>
    </citation>
    <scope>NUCLEOTIDE SEQUENCE [LARGE SCALE GENOMIC DNA]</scope>
    <source>
        <strain evidence="4">finn</strain>
    </source>
</reference>
<feature type="domain" description="RNA polymerase Rpb1" evidence="2">
    <location>
        <begin position="67"/>
        <end position="115"/>
    </location>
</feature>
<organism evidence="3 4">
    <name type="scientific">Piromyces finnis</name>
    <dbReference type="NCBI Taxonomy" id="1754191"/>
    <lineage>
        <taxon>Eukaryota</taxon>
        <taxon>Fungi</taxon>
        <taxon>Fungi incertae sedis</taxon>
        <taxon>Chytridiomycota</taxon>
        <taxon>Chytridiomycota incertae sedis</taxon>
        <taxon>Neocallimastigomycetes</taxon>
        <taxon>Neocallimastigales</taxon>
        <taxon>Neocallimastigaceae</taxon>
        <taxon>Piromyces</taxon>
    </lineage>
</organism>
<protein>
    <recommendedName>
        <fullName evidence="1">DNA-directed RNA polymerase</fullName>
        <ecNumber evidence="1">2.7.7.6</ecNumber>
    </recommendedName>
</protein>
<dbReference type="Pfam" id="PF04998">
    <property type="entry name" value="RNA_pol_Rpb1_5"/>
    <property type="match status" value="1"/>
</dbReference>
<evidence type="ECO:0000313" key="4">
    <source>
        <dbReference type="Proteomes" id="UP000193719"/>
    </source>
</evidence>
<dbReference type="EC" id="2.7.7.6" evidence="1"/>
<sequence>MTNDQHVVEPLPKLYFSILSQDKDSKEIKEIRRYYLKNYPLLEYLSINNNLTQHCQYCYIKSSCSEGFTAKEPFIRSKSGRAGIISTSLNTSSTGYMQRELAKSMEDLITDKEGIILDYNNDEIYYYPFSTSIPDIDDSFL</sequence>
<dbReference type="AlphaFoldDB" id="A0A1Y1VDC6"/>
<dbReference type="Proteomes" id="UP000193719">
    <property type="component" value="Unassembled WGS sequence"/>
</dbReference>
<dbReference type="STRING" id="1754191.A0A1Y1VDC6"/>
<dbReference type="EMBL" id="MCFH01000015">
    <property type="protein sequence ID" value="ORX52520.1"/>
    <property type="molecule type" value="Genomic_DNA"/>
</dbReference>
<evidence type="ECO:0000313" key="3">
    <source>
        <dbReference type="EMBL" id="ORX52520.1"/>
    </source>
</evidence>